<evidence type="ECO:0000313" key="12">
    <source>
        <dbReference type="RefSeq" id="XP_055890516.1"/>
    </source>
</evidence>
<gene>
    <name evidence="12" type="primary">LOC106079172</name>
</gene>
<dbReference type="Gene3D" id="3.90.1150.10">
    <property type="entry name" value="Aspartate Aminotransferase, domain 1"/>
    <property type="match status" value="1"/>
</dbReference>
<dbReference type="Pfam" id="PF00155">
    <property type="entry name" value="Aminotran_1_2"/>
    <property type="match status" value="1"/>
</dbReference>
<dbReference type="RefSeq" id="XP_055890516.1">
    <property type="nucleotide sequence ID" value="XM_056034541.1"/>
</dbReference>
<name>A0A9W3ATF0_BIOGL</name>
<dbReference type="InterPro" id="IPR015421">
    <property type="entry name" value="PyrdxlP-dep_Trfase_major"/>
</dbReference>
<proteinExistence type="inferred from homology"/>
<dbReference type="OMA" id="FGFECPP"/>
<keyword evidence="4" id="KW-0808">Transferase</keyword>
<dbReference type="FunFam" id="3.90.1150.10:FF:000010">
    <property type="entry name" value="Alanine aminotransferase 2"/>
    <property type="match status" value="1"/>
</dbReference>
<dbReference type="Gene3D" id="3.40.640.10">
    <property type="entry name" value="Type I PLP-dependent aspartate aminotransferase-like (Major domain)"/>
    <property type="match status" value="1"/>
</dbReference>
<evidence type="ECO:0000256" key="3">
    <source>
        <dbReference type="ARBA" id="ARBA00022576"/>
    </source>
</evidence>
<dbReference type="SUPFAM" id="SSF53383">
    <property type="entry name" value="PLP-dependent transferases"/>
    <property type="match status" value="1"/>
</dbReference>
<evidence type="ECO:0000256" key="2">
    <source>
        <dbReference type="ARBA" id="ARBA00011738"/>
    </source>
</evidence>
<comment type="subunit">
    <text evidence="2">Homodimer.</text>
</comment>
<dbReference type="AlphaFoldDB" id="A0A9W3ATF0"/>
<evidence type="ECO:0000256" key="5">
    <source>
        <dbReference type="ARBA" id="ARBA00022898"/>
    </source>
</evidence>
<sequence length="507" mass="56027">MMLRSSTKIVGLSNRRLCNVELLDKIFKRCKVLTIDNMNPHVKNIEYAVRGPIVIRAGELENELKQGVKKNFTCITRANIGDCHATGQEPLTFLRQVVALCVYPPLMKDPSFPDDAKQRADRILNSCGGRSLGAYSDSAGVPVIKEDVAKYIAERDGIPADPLNIYLCGGASEGIRNVMKLLMTTLPGKERAGIMIPIPQYPLYTASIAEYNAVPIGYYLNEADKWSLSVDELKRAITEAKPFCKPRAICIINPGNPTGQVLTRQNIEDIIKFAKEENLFIMADEVYQHNVYAKDSKFYSFKKVLTELGPPYSEMELASFMSISKGYMGECGFRGGYVEVINMDPAVKAMLTKAISAKLCSAVTGQAALDVVVNPPKPGEPSYPLFKQQKEKVLGDLAEKGRMTTELFNSIPGISCNPVQGAMYAFPKLDIPKKALEAAKAKGLAADAFYCFALLEETGICVVPGSGFGQKEGTWHFRTTILPPLDQLADMLKKFERFHVNFIQKYS</sequence>
<dbReference type="PANTHER" id="PTHR11751">
    <property type="entry name" value="ALANINE AMINOTRANSFERASE"/>
    <property type="match status" value="1"/>
</dbReference>
<dbReference type="InterPro" id="IPR015422">
    <property type="entry name" value="PyrdxlP-dep_Trfase_small"/>
</dbReference>
<protein>
    <recommendedName>
        <fullName evidence="8">alanine transaminase</fullName>
        <ecNumber evidence="8">2.6.1.2</ecNumber>
    </recommendedName>
</protein>
<comment type="catalytic activity">
    <reaction evidence="9">
        <text>L-alanine + 2-oxoglutarate = pyruvate + L-glutamate</text>
        <dbReference type="Rhea" id="RHEA:19453"/>
        <dbReference type="ChEBI" id="CHEBI:15361"/>
        <dbReference type="ChEBI" id="CHEBI:16810"/>
        <dbReference type="ChEBI" id="CHEBI:29985"/>
        <dbReference type="ChEBI" id="CHEBI:57972"/>
        <dbReference type="EC" id="2.6.1.2"/>
    </reaction>
</comment>
<evidence type="ECO:0000313" key="11">
    <source>
        <dbReference type="Proteomes" id="UP001165740"/>
    </source>
</evidence>
<keyword evidence="11" id="KW-1185">Reference proteome</keyword>
<evidence type="ECO:0000256" key="4">
    <source>
        <dbReference type="ARBA" id="ARBA00022679"/>
    </source>
</evidence>
<organism evidence="11 12">
    <name type="scientific">Biomphalaria glabrata</name>
    <name type="common">Bloodfluke planorb</name>
    <name type="synonym">Freshwater snail</name>
    <dbReference type="NCBI Taxonomy" id="6526"/>
    <lineage>
        <taxon>Eukaryota</taxon>
        <taxon>Metazoa</taxon>
        <taxon>Spiralia</taxon>
        <taxon>Lophotrochozoa</taxon>
        <taxon>Mollusca</taxon>
        <taxon>Gastropoda</taxon>
        <taxon>Heterobranchia</taxon>
        <taxon>Euthyneura</taxon>
        <taxon>Panpulmonata</taxon>
        <taxon>Hygrophila</taxon>
        <taxon>Lymnaeoidea</taxon>
        <taxon>Planorbidae</taxon>
        <taxon>Biomphalaria</taxon>
    </lineage>
</organism>
<dbReference type="Gene3D" id="1.10.287.1970">
    <property type="match status" value="1"/>
</dbReference>
<dbReference type="GO" id="GO:0030170">
    <property type="term" value="F:pyridoxal phosphate binding"/>
    <property type="evidence" value="ECO:0007669"/>
    <property type="project" value="InterPro"/>
</dbReference>
<feature type="domain" description="Aminotransferase class I/classII large" evidence="10">
    <location>
        <begin position="112"/>
        <end position="481"/>
    </location>
</feature>
<dbReference type="CDD" id="cd00609">
    <property type="entry name" value="AAT_like"/>
    <property type="match status" value="1"/>
</dbReference>
<keyword evidence="5" id="KW-0663">Pyridoxal phosphate</keyword>
<dbReference type="InterPro" id="IPR004839">
    <property type="entry name" value="Aminotransferase_I/II_large"/>
</dbReference>
<comment type="similarity">
    <text evidence="7">Belongs to the class-I pyridoxal-phosphate-dependent aminotransferase family. Alanine aminotransferase subfamily.</text>
</comment>
<evidence type="ECO:0000256" key="7">
    <source>
        <dbReference type="ARBA" id="ARBA00025785"/>
    </source>
</evidence>
<dbReference type="EC" id="2.6.1.2" evidence="8"/>
<evidence type="ECO:0000256" key="6">
    <source>
        <dbReference type="ARBA" id="ARBA00025708"/>
    </source>
</evidence>
<accession>A0A9W3ATF0</accession>
<dbReference type="InterPro" id="IPR045088">
    <property type="entry name" value="ALAT1/2-like"/>
</dbReference>
<dbReference type="GeneID" id="106079172"/>
<dbReference type="Proteomes" id="UP001165740">
    <property type="component" value="Chromosome 7"/>
</dbReference>
<dbReference type="FunFam" id="1.10.287.1970:FF:000001">
    <property type="entry name" value="Alanine aminotransferase 2"/>
    <property type="match status" value="1"/>
</dbReference>
<evidence type="ECO:0000256" key="9">
    <source>
        <dbReference type="ARBA" id="ARBA00047412"/>
    </source>
</evidence>
<dbReference type="InterPro" id="IPR015424">
    <property type="entry name" value="PyrdxlP-dep_Trfase"/>
</dbReference>
<evidence type="ECO:0000256" key="1">
    <source>
        <dbReference type="ARBA" id="ARBA00001933"/>
    </source>
</evidence>
<dbReference type="PANTHER" id="PTHR11751:SF29">
    <property type="entry name" value="ALANINE TRANSAMINASE"/>
    <property type="match status" value="1"/>
</dbReference>
<dbReference type="OrthoDB" id="1732682at2759"/>
<dbReference type="FunFam" id="3.40.640.10:FF:000012">
    <property type="entry name" value="alanine aminotransferase 2"/>
    <property type="match status" value="1"/>
</dbReference>
<reference evidence="12" key="1">
    <citation type="submission" date="2025-08" db="UniProtKB">
        <authorList>
            <consortium name="RefSeq"/>
        </authorList>
    </citation>
    <scope>IDENTIFICATION</scope>
</reference>
<comment type="cofactor">
    <cofactor evidence="1">
        <name>pyridoxal 5'-phosphate</name>
        <dbReference type="ChEBI" id="CHEBI:597326"/>
    </cofactor>
</comment>
<evidence type="ECO:0000256" key="8">
    <source>
        <dbReference type="ARBA" id="ARBA00026106"/>
    </source>
</evidence>
<keyword evidence="3" id="KW-0032">Aminotransferase</keyword>
<comment type="pathway">
    <text evidence="6">Amino-acid degradation; L-alanine degradation via transaminase pathway; pyruvate from L-alanine: step 1/1.</text>
</comment>
<evidence type="ECO:0000259" key="10">
    <source>
        <dbReference type="Pfam" id="PF00155"/>
    </source>
</evidence>
<dbReference type="GO" id="GO:0004021">
    <property type="term" value="F:L-alanine:2-oxoglutarate aminotransferase activity"/>
    <property type="evidence" value="ECO:0007669"/>
    <property type="project" value="UniProtKB-EC"/>
</dbReference>